<proteinExistence type="predicted"/>
<protein>
    <recommendedName>
        <fullName evidence="2">CUE domain-containing protein</fullName>
    </recommendedName>
</protein>
<dbReference type="AlphaFoldDB" id="A0AAD5Y8C6"/>
<reference evidence="3" key="1">
    <citation type="submission" date="2020-05" db="EMBL/GenBank/DDBJ databases">
        <title>Phylogenomic resolution of chytrid fungi.</title>
        <authorList>
            <person name="Stajich J.E."/>
            <person name="Amses K."/>
            <person name="Simmons R."/>
            <person name="Seto K."/>
            <person name="Myers J."/>
            <person name="Bonds A."/>
            <person name="Quandt C.A."/>
            <person name="Barry K."/>
            <person name="Liu P."/>
            <person name="Grigoriev I."/>
            <person name="Longcore J.E."/>
            <person name="James T.Y."/>
        </authorList>
    </citation>
    <scope>NUCLEOTIDE SEQUENCE</scope>
    <source>
        <strain evidence="3">PLAUS21</strain>
    </source>
</reference>
<dbReference type="SUPFAM" id="SSF46934">
    <property type="entry name" value="UBA-like"/>
    <property type="match status" value="1"/>
</dbReference>
<dbReference type="PROSITE" id="PS51140">
    <property type="entry name" value="CUE"/>
    <property type="match status" value="1"/>
</dbReference>
<dbReference type="InterPro" id="IPR003892">
    <property type="entry name" value="CUE"/>
</dbReference>
<dbReference type="InterPro" id="IPR041800">
    <property type="entry name" value="ASCC2_CUE"/>
</dbReference>
<feature type="region of interest" description="Disordered" evidence="1">
    <location>
        <begin position="507"/>
        <end position="560"/>
    </location>
</feature>
<comment type="caution">
    <text evidence="3">The sequence shown here is derived from an EMBL/GenBank/DDBJ whole genome shotgun (WGS) entry which is preliminary data.</text>
</comment>
<dbReference type="InterPro" id="IPR009060">
    <property type="entry name" value="UBA-like_sf"/>
</dbReference>
<name>A0AAD5Y8C6_9FUNG</name>
<evidence type="ECO:0000313" key="4">
    <source>
        <dbReference type="Proteomes" id="UP001210925"/>
    </source>
</evidence>
<dbReference type="Proteomes" id="UP001210925">
    <property type="component" value="Unassembled WGS sequence"/>
</dbReference>
<accession>A0AAD5Y8C6</accession>
<dbReference type="Gene3D" id="1.10.8.10">
    <property type="entry name" value="DNA helicase RuvA subunit, C-terminal domain"/>
    <property type="match status" value="1"/>
</dbReference>
<dbReference type="InterPro" id="IPR052586">
    <property type="entry name" value="ASCC2"/>
</dbReference>
<keyword evidence="4" id="KW-1185">Reference proteome</keyword>
<evidence type="ECO:0000259" key="2">
    <source>
        <dbReference type="PROSITE" id="PS51140"/>
    </source>
</evidence>
<organism evidence="3 4">
    <name type="scientific">Boothiomyces macroporosus</name>
    <dbReference type="NCBI Taxonomy" id="261099"/>
    <lineage>
        <taxon>Eukaryota</taxon>
        <taxon>Fungi</taxon>
        <taxon>Fungi incertae sedis</taxon>
        <taxon>Chytridiomycota</taxon>
        <taxon>Chytridiomycota incertae sedis</taxon>
        <taxon>Chytridiomycetes</taxon>
        <taxon>Rhizophydiales</taxon>
        <taxon>Terramycetaceae</taxon>
        <taxon>Boothiomyces</taxon>
    </lineage>
</organism>
<feature type="compositionally biased region" description="Basic and acidic residues" evidence="1">
    <location>
        <begin position="507"/>
        <end position="520"/>
    </location>
</feature>
<gene>
    <name evidence="3" type="ORF">HK103_004716</name>
</gene>
<dbReference type="PANTHER" id="PTHR21494:SF0">
    <property type="entry name" value="ACTIVATING SIGNAL COINTEGRATOR 1 COMPLEX SUBUNIT 2"/>
    <property type="match status" value="1"/>
</dbReference>
<dbReference type="PANTHER" id="PTHR21494">
    <property type="entry name" value="ACTIVATING SIGNAL COINTEGRATOR 1 COMPLEX SUBUNIT 2 ASC-1 COMPLEX SUBUNIT P100"/>
    <property type="match status" value="1"/>
</dbReference>
<feature type="domain" description="CUE" evidence="2">
    <location>
        <begin position="271"/>
        <end position="313"/>
    </location>
</feature>
<evidence type="ECO:0000256" key="1">
    <source>
        <dbReference type="SAM" id="MobiDB-lite"/>
    </source>
</evidence>
<feature type="compositionally biased region" description="Basic residues" evidence="1">
    <location>
        <begin position="535"/>
        <end position="545"/>
    </location>
</feature>
<dbReference type="GO" id="GO:0043130">
    <property type="term" value="F:ubiquitin binding"/>
    <property type="evidence" value="ECO:0007669"/>
    <property type="project" value="InterPro"/>
</dbReference>
<dbReference type="EMBL" id="JADGKB010000004">
    <property type="protein sequence ID" value="KAJ3261765.1"/>
    <property type="molecule type" value="Genomic_DNA"/>
</dbReference>
<sequence length="560" mass="64696">MANEFEYLVPILKEIRQSKDQDLSRKVYNFVYGLIQTQHLNPEILSIYLDLYLEKNPQLHSIFPLSSYEAEIESSLNEIRMYNKRQAKGKASYKKELLYHCAIYKYLVIACHADFSMDLLETYSSSSKQDLELKETILNTLHNYFEIKYFKDFHALDSSTDTLSHDYSEMIGGLCDFVLNLCPEIEGQTEYLGDAPLLLDFEVKYRLSAKLSELKSLLDVDPVRIDYIITSIEHLVTFSGNLQNWNDANGKWKQEQIVQIKPQQETFQDSAMIEKISMIQDLFPDLGDGFIQACIVGLKDTELIIMKLLEDDLPDYLKKMDRSLKRSSDIQPEPISVPVIKPQEIFEPKPEILSTRRNIFDGDQFDVFAHTVDPSKVQIGKKEPVETEHDRLEFLKSQREKILATQYDDDEYDDTYDSVDFLPASNEDVPADRVDSKPDPIEKKLVEMYNINEAIFHQSQRKSLARQALVKQTGWSNEQIEGWYIMLNRNPKKDLVLQKYEFRGNKHVEDESTSDEKVQEPVDVPATSSPSSSPKRGRGGYRGRGRGKDARLKKLSKGMN</sequence>
<evidence type="ECO:0000313" key="3">
    <source>
        <dbReference type="EMBL" id="KAJ3261765.1"/>
    </source>
</evidence>
<dbReference type="CDD" id="cd14364">
    <property type="entry name" value="CUE_ASCC2"/>
    <property type="match status" value="1"/>
</dbReference>